<evidence type="ECO:0000256" key="4">
    <source>
        <dbReference type="RuleBase" id="RU362110"/>
    </source>
</evidence>
<dbReference type="AlphaFoldDB" id="A0A9D1XTM0"/>
<keyword evidence="3 4" id="KW-0326">Glycosidase</keyword>
<dbReference type="Pfam" id="PF08244">
    <property type="entry name" value="Glyco_hydro_32C"/>
    <property type="match status" value="1"/>
</dbReference>
<gene>
    <name evidence="7" type="ORF">H9848_04335</name>
</gene>
<evidence type="ECO:0000256" key="2">
    <source>
        <dbReference type="ARBA" id="ARBA00022801"/>
    </source>
</evidence>
<keyword evidence="2 4" id="KW-0378">Hydrolase</keyword>
<dbReference type="SUPFAM" id="SSF75005">
    <property type="entry name" value="Arabinanase/levansucrase/invertase"/>
    <property type="match status" value="1"/>
</dbReference>
<organism evidence="7 8">
    <name type="scientific">Candidatus Parabacteroides intestinigallinarum</name>
    <dbReference type="NCBI Taxonomy" id="2838722"/>
    <lineage>
        <taxon>Bacteria</taxon>
        <taxon>Pseudomonadati</taxon>
        <taxon>Bacteroidota</taxon>
        <taxon>Bacteroidia</taxon>
        <taxon>Bacteroidales</taxon>
        <taxon>Tannerellaceae</taxon>
        <taxon>Parabacteroides</taxon>
    </lineage>
</organism>
<feature type="domain" description="Glycosyl hydrolase family 32 N-terminal" evidence="5">
    <location>
        <begin position="36"/>
        <end position="336"/>
    </location>
</feature>
<dbReference type="CDD" id="cd18622">
    <property type="entry name" value="GH32_Inu-like"/>
    <property type="match status" value="1"/>
</dbReference>
<reference evidence="7" key="1">
    <citation type="journal article" date="2021" name="PeerJ">
        <title>Extensive microbial diversity within the chicken gut microbiome revealed by metagenomics and culture.</title>
        <authorList>
            <person name="Gilroy R."/>
            <person name="Ravi A."/>
            <person name="Getino M."/>
            <person name="Pursley I."/>
            <person name="Horton D.L."/>
            <person name="Alikhan N.F."/>
            <person name="Baker D."/>
            <person name="Gharbi K."/>
            <person name="Hall N."/>
            <person name="Watson M."/>
            <person name="Adriaenssens E.M."/>
            <person name="Foster-Nyarko E."/>
            <person name="Jarju S."/>
            <person name="Secka A."/>
            <person name="Antonio M."/>
            <person name="Oren A."/>
            <person name="Chaudhuri R.R."/>
            <person name="La Ragione R."/>
            <person name="Hildebrand F."/>
            <person name="Pallen M.J."/>
        </authorList>
    </citation>
    <scope>NUCLEOTIDE SEQUENCE</scope>
    <source>
        <strain evidence="7">ChiHecec2B26-12326</strain>
    </source>
</reference>
<accession>A0A9D1XTM0</accession>
<dbReference type="PANTHER" id="PTHR42800">
    <property type="entry name" value="EXOINULINASE INUD (AFU_ORTHOLOGUE AFUA_5G00480)"/>
    <property type="match status" value="1"/>
</dbReference>
<dbReference type="Gene3D" id="2.115.10.20">
    <property type="entry name" value="Glycosyl hydrolase domain, family 43"/>
    <property type="match status" value="1"/>
</dbReference>
<dbReference type="PANTHER" id="PTHR42800:SF1">
    <property type="entry name" value="EXOINULINASE INUD (AFU_ORTHOLOGUE AFUA_5G00480)"/>
    <property type="match status" value="1"/>
</dbReference>
<reference evidence="7" key="2">
    <citation type="submission" date="2021-04" db="EMBL/GenBank/DDBJ databases">
        <authorList>
            <person name="Gilroy R."/>
        </authorList>
    </citation>
    <scope>NUCLEOTIDE SEQUENCE</scope>
    <source>
        <strain evidence="7">ChiHecec2B26-12326</strain>
    </source>
</reference>
<evidence type="ECO:0000256" key="3">
    <source>
        <dbReference type="ARBA" id="ARBA00023295"/>
    </source>
</evidence>
<dbReference type="InterPro" id="IPR013189">
    <property type="entry name" value="Glyco_hydro_32_C"/>
</dbReference>
<dbReference type="GO" id="GO:0004575">
    <property type="term" value="F:sucrose alpha-glucosidase activity"/>
    <property type="evidence" value="ECO:0007669"/>
    <property type="project" value="TreeGrafter"/>
</dbReference>
<dbReference type="Proteomes" id="UP000823847">
    <property type="component" value="Unassembled WGS sequence"/>
</dbReference>
<feature type="domain" description="Glycosyl hydrolase family 32 C-terminal" evidence="6">
    <location>
        <begin position="394"/>
        <end position="501"/>
    </location>
</feature>
<name>A0A9D1XTM0_9BACT</name>
<proteinExistence type="inferred from homology"/>
<dbReference type="Pfam" id="PF00251">
    <property type="entry name" value="Glyco_hydro_32N"/>
    <property type="match status" value="1"/>
</dbReference>
<dbReference type="EMBL" id="DXEN01000028">
    <property type="protein sequence ID" value="HIX85819.1"/>
    <property type="molecule type" value="Genomic_DNA"/>
</dbReference>
<sequence length="507" mass="56132">MGRGIAVFVLAFLLLVSFGSCRHEPTGDARYIPRFHFTVGADWTGEPVGLVYDEGVYHLFYQYNPSGSMFGDIHWGHAVSRDLFRWQIEPVALSPDSLGYLGAGSVVVDRGNTSGLGDGGNAPFLAFYKYANEESGRDIFLAYSKDKGLSWSRYGKIALPDADRYAFRSPRVSWNHSLGAWLMTLSTGSSIRFYKSPDGKEWTFLSAFADPAERGTTWEGSDFFPLEASVGDTCVTKWVLSVTMDNVLAGSLPAMRYYVGDFDGVSFLPTQTKELWLDYGKDNRSGVICAGIPEASPVYLGWMNNWEYANLLPTSAWRGNMTLPRRLGLRAEGNHFLLASSIAEGLGARQGDSCRVDAVELSDERCVKKEFPYPDGAFMIRLRFDNADNRAIWKARDYGIRLKTRSGREVAIGYQNELSYYYINRDGLLGAGAPEGFAGLMGAGYRSDDPVSEWCIVYDGNTMELFASGGRSVISSLVYPDEAFSQMELFAESGSVTLFEASIIQLK</sequence>
<dbReference type="SUPFAM" id="SSF49899">
    <property type="entry name" value="Concanavalin A-like lectins/glucanases"/>
    <property type="match status" value="1"/>
</dbReference>
<dbReference type="InterPro" id="IPR013320">
    <property type="entry name" value="ConA-like_dom_sf"/>
</dbReference>
<dbReference type="PROSITE" id="PS51257">
    <property type="entry name" value="PROKAR_LIPOPROTEIN"/>
    <property type="match status" value="1"/>
</dbReference>
<evidence type="ECO:0000259" key="5">
    <source>
        <dbReference type="Pfam" id="PF00251"/>
    </source>
</evidence>
<dbReference type="InterPro" id="IPR013148">
    <property type="entry name" value="Glyco_hydro_32_N"/>
</dbReference>
<dbReference type="GO" id="GO:0005737">
    <property type="term" value="C:cytoplasm"/>
    <property type="evidence" value="ECO:0007669"/>
    <property type="project" value="TreeGrafter"/>
</dbReference>
<comment type="similarity">
    <text evidence="1 4">Belongs to the glycosyl hydrolase 32 family.</text>
</comment>
<dbReference type="InterPro" id="IPR001362">
    <property type="entry name" value="Glyco_hydro_32"/>
</dbReference>
<evidence type="ECO:0000313" key="7">
    <source>
        <dbReference type="EMBL" id="HIX85819.1"/>
    </source>
</evidence>
<dbReference type="InterPro" id="IPR023296">
    <property type="entry name" value="Glyco_hydro_beta-prop_sf"/>
</dbReference>
<dbReference type="SMART" id="SM00640">
    <property type="entry name" value="Glyco_32"/>
    <property type="match status" value="1"/>
</dbReference>
<evidence type="ECO:0000313" key="8">
    <source>
        <dbReference type="Proteomes" id="UP000823847"/>
    </source>
</evidence>
<dbReference type="GO" id="GO:0005987">
    <property type="term" value="P:sucrose catabolic process"/>
    <property type="evidence" value="ECO:0007669"/>
    <property type="project" value="TreeGrafter"/>
</dbReference>
<dbReference type="Gene3D" id="2.60.120.560">
    <property type="entry name" value="Exo-inulinase, domain 1"/>
    <property type="match status" value="1"/>
</dbReference>
<evidence type="ECO:0000259" key="6">
    <source>
        <dbReference type="Pfam" id="PF08244"/>
    </source>
</evidence>
<comment type="caution">
    <text evidence="7">The sequence shown here is derived from an EMBL/GenBank/DDBJ whole genome shotgun (WGS) entry which is preliminary data.</text>
</comment>
<evidence type="ECO:0000256" key="1">
    <source>
        <dbReference type="ARBA" id="ARBA00009902"/>
    </source>
</evidence>
<protein>
    <submittedName>
        <fullName evidence="7">Glycoside hydrolase family 32 protein</fullName>
    </submittedName>
</protein>